<dbReference type="AlphaFoldDB" id="M0G4A6"/>
<name>M0G4A6_HALPT</name>
<protein>
    <submittedName>
        <fullName evidence="2">Rz1 protein-related protein</fullName>
    </submittedName>
</protein>
<dbReference type="OrthoDB" id="290902at2157"/>
<feature type="transmembrane region" description="Helical" evidence="1">
    <location>
        <begin position="47"/>
        <end position="63"/>
    </location>
</feature>
<feature type="transmembrane region" description="Helical" evidence="1">
    <location>
        <begin position="70"/>
        <end position="88"/>
    </location>
</feature>
<accession>M0G4A6</accession>
<keyword evidence="3" id="KW-1185">Reference proteome</keyword>
<organism evidence="2 3">
    <name type="scientific">Haloferax prahovense (strain DSM 18310 / JCM 13924 / TL6)</name>
    <dbReference type="NCBI Taxonomy" id="1227461"/>
    <lineage>
        <taxon>Archaea</taxon>
        <taxon>Methanobacteriati</taxon>
        <taxon>Methanobacteriota</taxon>
        <taxon>Stenosarchaea group</taxon>
        <taxon>Halobacteria</taxon>
        <taxon>Halobacteriales</taxon>
        <taxon>Haloferacaceae</taxon>
        <taxon>Haloferax</taxon>
    </lineage>
</organism>
<keyword evidence="1" id="KW-0812">Transmembrane</keyword>
<evidence type="ECO:0000313" key="2">
    <source>
        <dbReference type="EMBL" id="ELZ66418.1"/>
    </source>
</evidence>
<dbReference type="Proteomes" id="UP000011559">
    <property type="component" value="Unassembled WGS sequence"/>
</dbReference>
<keyword evidence="1" id="KW-1133">Transmembrane helix</keyword>
<reference evidence="2 3" key="1">
    <citation type="journal article" date="2014" name="PLoS Genet.">
        <title>Phylogenetically driven sequencing of extremely halophilic archaea reveals strategies for static and dynamic osmo-response.</title>
        <authorList>
            <person name="Becker E.A."/>
            <person name="Seitzer P.M."/>
            <person name="Tritt A."/>
            <person name="Larsen D."/>
            <person name="Krusor M."/>
            <person name="Yao A.I."/>
            <person name="Wu D."/>
            <person name="Madern D."/>
            <person name="Eisen J.A."/>
            <person name="Darling A.E."/>
            <person name="Facciotti M.T."/>
        </authorList>
    </citation>
    <scope>NUCLEOTIDE SEQUENCE [LARGE SCALE GENOMIC DNA]</scope>
    <source>
        <strain evidence="3">DSM 18310 / JCM 13924 / TL6</strain>
    </source>
</reference>
<feature type="transmembrane region" description="Helical" evidence="1">
    <location>
        <begin position="94"/>
        <end position="111"/>
    </location>
</feature>
<dbReference type="PATRIC" id="fig|1227461.3.peg.2886"/>
<dbReference type="RefSeq" id="WP_008095736.1">
    <property type="nucleotide sequence ID" value="NZ_AOLG01000048.1"/>
</dbReference>
<proteinExistence type="predicted"/>
<gene>
    <name evidence="2" type="ORF">C457_14768</name>
</gene>
<evidence type="ECO:0000256" key="1">
    <source>
        <dbReference type="SAM" id="Phobius"/>
    </source>
</evidence>
<comment type="caution">
    <text evidence="2">The sequence shown here is derived from an EMBL/GenBank/DDBJ whole genome shotgun (WGS) entry which is preliminary data.</text>
</comment>
<sequence>MPSTSPNRTDLLPPPPPASEWLEDGHVLLALSLLLILWLNQPAPPDWPWALVGVAIVPPWLFLESRYDDWRSWVPTAAYIGMVLVLWPRQEAEFVAIVLGQSAALLGWLCWRTFQRRVRR</sequence>
<evidence type="ECO:0000313" key="3">
    <source>
        <dbReference type="Proteomes" id="UP000011559"/>
    </source>
</evidence>
<keyword evidence="1" id="KW-0472">Membrane</keyword>
<dbReference type="EMBL" id="AOLG01000048">
    <property type="protein sequence ID" value="ELZ66418.1"/>
    <property type="molecule type" value="Genomic_DNA"/>
</dbReference>